<dbReference type="GO" id="GO:0004065">
    <property type="term" value="F:arylsulfatase activity"/>
    <property type="evidence" value="ECO:0007669"/>
    <property type="project" value="TreeGrafter"/>
</dbReference>
<protein>
    <submittedName>
        <fullName evidence="4">Sulfatase</fullName>
    </submittedName>
</protein>
<dbReference type="InterPro" id="IPR050738">
    <property type="entry name" value="Sulfatase"/>
</dbReference>
<dbReference type="InterPro" id="IPR016024">
    <property type="entry name" value="ARM-type_fold"/>
</dbReference>
<name>A0A5C6CT12_9BACT</name>
<keyword evidence="2" id="KW-0378">Hydrolase</keyword>
<dbReference type="OrthoDB" id="9763613at2"/>
<evidence type="ECO:0000259" key="3">
    <source>
        <dbReference type="Pfam" id="PF00884"/>
    </source>
</evidence>
<dbReference type="EMBL" id="SJPT01000001">
    <property type="protein sequence ID" value="TWU26734.1"/>
    <property type="molecule type" value="Genomic_DNA"/>
</dbReference>
<dbReference type="CDD" id="cd16027">
    <property type="entry name" value="SGSH"/>
    <property type="match status" value="1"/>
</dbReference>
<dbReference type="Pfam" id="PF00884">
    <property type="entry name" value="Sulfatase"/>
    <property type="match status" value="1"/>
</dbReference>
<organism evidence="4 5">
    <name type="scientific">Novipirellula galeiformis</name>
    <dbReference type="NCBI Taxonomy" id="2528004"/>
    <lineage>
        <taxon>Bacteria</taxon>
        <taxon>Pseudomonadati</taxon>
        <taxon>Planctomycetota</taxon>
        <taxon>Planctomycetia</taxon>
        <taxon>Pirellulales</taxon>
        <taxon>Pirellulaceae</taxon>
        <taxon>Novipirellula</taxon>
    </lineage>
</organism>
<dbReference type="Pfam" id="PF13646">
    <property type="entry name" value="HEAT_2"/>
    <property type="match status" value="1"/>
</dbReference>
<proteinExistence type="inferred from homology"/>
<dbReference type="SUPFAM" id="SSF53649">
    <property type="entry name" value="Alkaline phosphatase-like"/>
    <property type="match status" value="1"/>
</dbReference>
<reference evidence="4 5" key="1">
    <citation type="submission" date="2019-02" db="EMBL/GenBank/DDBJ databases">
        <title>Deep-cultivation of Planctomycetes and their phenomic and genomic characterization uncovers novel biology.</title>
        <authorList>
            <person name="Wiegand S."/>
            <person name="Jogler M."/>
            <person name="Boedeker C."/>
            <person name="Pinto D."/>
            <person name="Vollmers J."/>
            <person name="Rivas-Marin E."/>
            <person name="Kohn T."/>
            <person name="Peeters S.H."/>
            <person name="Heuer A."/>
            <person name="Rast P."/>
            <person name="Oberbeckmann S."/>
            <person name="Bunk B."/>
            <person name="Jeske O."/>
            <person name="Meyerdierks A."/>
            <person name="Storesund J.E."/>
            <person name="Kallscheuer N."/>
            <person name="Luecker S."/>
            <person name="Lage O.M."/>
            <person name="Pohl T."/>
            <person name="Merkel B.J."/>
            <person name="Hornburger P."/>
            <person name="Mueller R.-W."/>
            <person name="Bruemmer F."/>
            <person name="Labrenz M."/>
            <person name="Spormann A.M."/>
            <person name="Op Den Camp H."/>
            <person name="Overmann J."/>
            <person name="Amann R."/>
            <person name="Jetten M.S.M."/>
            <person name="Mascher T."/>
            <person name="Medema M.H."/>
            <person name="Devos D.P."/>
            <person name="Kaster A.-K."/>
            <person name="Ovreas L."/>
            <person name="Rohde M."/>
            <person name="Galperin M.Y."/>
            <person name="Jogler C."/>
        </authorList>
    </citation>
    <scope>NUCLEOTIDE SEQUENCE [LARGE SCALE GENOMIC DNA]</scope>
    <source>
        <strain evidence="4 5">Pla52o</strain>
    </source>
</reference>
<comment type="caution">
    <text evidence="4">The sequence shown here is derived from an EMBL/GenBank/DDBJ whole genome shotgun (WGS) entry which is preliminary data.</text>
</comment>
<accession>A0A5C6CT12</accession>
<dbReference type="PANTHER" id="PTHR42693">
    <property type="entry name" value="ARYLSULFATASE FAMILY MEMBER"/>
    <property type="match status" value="1"/>
</dbReference>
<evidence type="ECO:0000313" key="5">
    <source>
        <dbReference type="Proteomes" id="UP000316304"/>
    </source>
</evidence>
<dbReference type="InterPro" id="IPR017850">
    <property type="entry name" value="Alkaline_phosphatase_core_sf"/>
</dbReference>
<gene>
    <name evidence="4" type="ORF">Pla52o_05870</name>
</gene>
<dbReference type="Proteomes" id="UP000316304">
    <property type="component" value="Unassembled WGS sequence"/>
</dbReference>
<dbReference type="RefSeq" id="WP_146593031.1">
    <property type="nucleotide sequence ID" value="NZ_SJPT01000001.1"/>
</dbReference>
<comment type="similarity">
    <text evidence="1">Belongs to the sulfatase family.</text>
</comment>
<evidence type="ECO:0000256" key="2">
    <source>
        <dbReference type="ARBA" id="ARBA00022801"/>
    </source>
</evidence>
<evidence type="ECO:0000313" key="4">
    <source>
        <dbReference type="EMBL" id="TWU26734.1"/>
    </source>
</evidence>
<feature type="domain" description="Sulfatase N-terminal" evidence="3">
    <location>
        <begin position="33"/>
        <end position="304"/>
    </location>
</feature>
<keyword evidence="5" id="KW-1185">Reference proteome</keyword>
<dbReference type="Gene3D" id="3.40.720.10">
    <property type="entry name" value="Alkaline Phosphatase, subunit A"/>
    <property type="match status" value="1"/>
</dbReference>
<evidence type="ECO:0000256" key="1">
    <source>
        <dbReference type="ARBA" id="ARBA00008779"/>
    </source>
</evidence>
<dbReference type="InterPro" id="IPR000917">
    <property type="entry name" value="Sulfatase_N"/>
</dbReference>
<sequence>MNVSTVNRILIAGLCLLGGLGIQRSVAAEPLRPNLLWITSEDNGPQLGCYGDRYADTPNIDALAKKSLRFRHCWSNAPVCAPARTTLISGMHATSLGGHHMRSGVRLPADMKLYPQVLREAGYYCTNHSKTDYNFANDDAGWQKGGGKSPWRRRPTEATPFMSVINFTISHESQIRKRPHTLVHDPAQAPLPKYHPDTPEVRHDWAQYYDKLTEMDKMVGGVLKDLEADGLADSTIIFYYGDHGSGMPRSKRWPFDSGLRVPLLVHVPEQFRSLAPQDYMPGGESTQLVSFVDLAPTVISLAGVKPPANMQGVPFAGAFAGPAKPYLFGWRGRMDERIDMVRSCTDGRYVYMRHFYPERPYLKHVDYMFQTPTTRVWKQMFDEGKLNEDQAKFWQPKPVEELFDLESDPDEVKNIAGDAAHADRVSMMRDAVHRWMIETGDMGMFPEAEMHRVVAEDESPREFAVNHPELMTRLAQTALDATDVNSDMTTEKAIELSADKDAVIRFWAVRGIGLRGSNTPAAIQAVKHAMNDKSPSVAIAACEAIQIIGGMAEQQAATERLLELANVERVGHFAAVEALNVLDLGAPLDAKRKKQIAALPRSLKQPPPRVGKYVGRLIDNMSKATP</sequence>
<dbReference type="SUPFAM" id="SSF48371">
    <property type="entry name" value="ARM repeat"/>
    <property type="match status" value="1"/>
</dbReference>
<dbReference type="Gene3D" id="1.25.10.10">
    <property type="entry name" value="Leucine-rich Repeat Variant"/>
    <property type="match status" value="1"/>
</dbReference>
<dbReference type="PANTHER" id="PTHR42693:SF53">
    <property type="entry name" value="ENDO-4-O-SULFATASE"/>
    <property type="match status" value="1"/>
</dbReference>
<dbReference type="InterPro" id="IPR011989">
    <property type="entry name" value="ARM-like"/>
</dbReference>
<dbReference type="AlphaFoldDB" id="A0A5C6CT12"/>